<sequence>MAYNVTFTQFYPIQDTLPGVPHVESGSAIVTGASVEENRKVKLVQPKQYGIIPDGVAERTAEKKSMKEERVAIKGLIKSLKETPGKESSEIPTQLEALHLLLSIPTFHRLLRLSGINPSFDFLLPKLSTELEQESHDVAPAIASADLLNSVKVQPELGVEQQSHNVAPAMASADLLDPVEVQPLSAIDGRVTRSGGKSKLLANISSKIQLKRLKRLKKITTSRKSKKESTREHSFIATPSILDGNPLELTIPQVTNDERLSSEKPFQVPGEAQKSASSSPLPGTLTISKRPKSETQESQGSSAAFHQNRPMVTTDSGIITHQAEISHSPSSGKPTDLGSIPAEAHVTDISGARDLPETETFLPGQESTSKKSLMSLKEFLIGRGIPLGELEIHSDRKGILDGDEFEYMKNLIVEEKVKAWESLETKLIELQSLELLPDPTESLIELQSLELLPSPTESGFQLEFLKILFLTGDYIYEYGLLPSKFIEGIKIFKPDLLLNMLKFHIDLMFLRWGVSFFGKSETVIPQLEFLTNGLRVKQFHRSIKALTPEYQKRAVYVVLGTIMSHTERYFNEDPTHRFSEIREAFCRPQFLEEMQRLSSDLKDGSDTDHLAERKNLETVLLIKNVIGFFQSPPWIPVPSHMRIEFLLGYYVLDFLQKNYRPVMKTIRSRIGENDFLLKHQLKFIRSYLKFFQGRAQDPMNFVFEEQDHTFSQMARSTAACDVDLRDWILTSPLAIFGHTSLRLGAHSPPDFNLWMDKIP</sequence>
<dbReference type="EMBL" id="VSWC01000041">
    <property type="protein sequence ID" value="KAA1104208.1"/>
    <property type="molecule type" value="Genomic_DNA"/>
</dbReference>
<evidence type="ECO:0000313" key="2">
    <source>
        <dbReference type="EMBL" id="KAA1104208.1"/>
    </source>
</evidence>
<accession>A0A5B0PUE7</accession>
<dbReference type="AlphaFoldDB" id="A0A5B0PUE7"/>
<organism evidence="2 3">
    <name type="scientific">Puccinia graminis f. sp. tritici</name>
    <dbReference type="NCBI Taxonomy" id="56615"/>
    <lineage>
        <taxon>Eukaryota</taxon>
        <taxon>Fungi</taxon>
        <taxon>Dikarya</taxon>
        <taxon>Basidiomycota</taxon>
        <taxon>Pucciniomycotina</taxon>
        <taxon>Pucciniomycetes</taxon>
        <taxon>Pucciniales</taxon>
        <taxon>Pucciniaceae</taxon>
        <taxon>Puccinia</taxon>
    </lineage>
</organism>
<name>A0A5B0PUE7_PUCGR</name>
<proteinExistence type="predicted"/>
<dbReference type="Proteomes" id="UP000324748">
    <property type="component" value="Unassembled WGS sequence"/>
</dbReference>
<feature type="region of interest" description="Disordered" evidence="1">
    <location>
        <begin position="219"/>
        <end position="239"/>
    </location>
</feature>
<feature type="region of interest" description="Disordered" evidence="1">
    <location>
        <begin position="265"/>
        <end position="310"/>
    </location>
</feature>
<evidence type="ECO:0000256" key="1">
    <source>
        <dbReference type="SAM" id="MobiDB-lite"/>
    </source>
</evidence>
<gene>
    <name evidence="2" type="ORF">PGT21_014889</name>
</gene>
<dbReference type="OrthoDB" id="10622313at2759"/>
<reference evidence="2 3" key="1">
    <citation type="submission" date="2019-05" db="EMBL/GenBank/DDBJ databases">
        <title>Emergence of the Ug99 lineage of the wheat stem rust pathogen through somatic hybridization.</title>
        <authorList>
            <person name="Li F."/>
            <person name="Upadhyaya N.M."/>
            <person name="Sperschneider J."/>
            <person name="Matny O."/>
            <person name="Nguyen-Phuc H."/>
            <person name="Mago R."/>
            <person name="Raley C."/>
            <person name="Miller M.E."/>
            <person name="Silverstein K.A.T."/>
            <person name="Henningsen E."/>
            <person name="Hirsch C.D."/>
            <person name="Visser B."/>
            <person name="Pretorius Z.A."/>
            <person name="Steffenson B.J."/>
            <person name="Schwessinger B."/>
            <person name="Dodds P.N."/>
            <person name="Figueroa M."/>
        </authorList>
    </citation>
    <scope>NUCLEOTIDE SEQUENCE [LARGE SCALE GENOMIC DNA]</scope>
    <source>
        <strain evidence="2">21-0</strain>
    </source>
</reference>
<keyword evidence="3" id="KW-1185">Reference proteome</keyword>
<feature type="compositionally biased region" description="Polar residues" evidence="1">
    <location>
        <begin position="296"/>
        <end position="310"/>
    </location>
</feature>
<comment type="caution">
    <text evidence="2">The sequence shown here is derived from an EMBL/GenBank/DDBJ whole genome shotgun (WGS) entry which is preliminary data.</text>
</comment>
<protein>
    <submittedName>
        <fullName evidence="2">Uncharacterized protein</fullName>
    </submittedName>
</protein>
<feature type="compositionally biased region" description="Polar residues" evidence="1">
    <location>
        <begin position="274"/>
        <end position="287"/>
    </location>
</feature>
<evidence type="ECO:0000313" key="3">
    <source>
        <dbReference type="Proteomes" id="UP000324748"/>
    </source>
</evidence>